<dbReference type="InParanoid" id="B9TD30"/>
<reference evidence="3" key="1">
    <citation type="journal article" date="2010" name="Nat. Biotechnol.">
        <title>Draft genome sequence of the oilseed species Ricinus communis.</title>
        <authorList>
            <person name="Chan A.P."/>
            <person name="Crabtree J."/>
            <person name="Zhao Q."/>
            <person name="Lorenzi H."/>
            <person name="Orvis J."/>
            <person name="Puiu D."/>
            <person name="Melake-Berhan A."/>
            <person name="Jones K.M."/>
            <person name="Redman J."/>
            <person name="Chen G."/>
            <person name="Cahoon E.B."/>
            <person name="Gedil M."/>
            <person name="Stanke M."/>
            <person name="Haas B.J."/>
            <person name="Wortman J.R."/>
            <person name="Fraser-Liggett C.M."/>
            <person name="Ravel J."/>
            <person name="Rabinowicz P.D."/>
        </authorList>
    </citation>
    <scope>NUCLEOTIDE SEQUENCE [LARGE SCALE GENOMIC DNA]</scope>
    <source>
        <strain evidence="3">cv. Hale</strain>
    </source>
</reference>
<dbReference type="EMBL" id="EQ977835">
    <property type="protein sequence ID" value="EEF26235.1"/>
    <property type="molecule type" value="Genomic_DNA"/>
</dbReference>
<proteinExistence type="predicted"/>
<evidence type="ECO:0000256" key="1">
    <source>
        <dbReference type="SAM" id="MobiDB-lite"/>
    </source>
</evidence>
<dbReference type="AlphaFoldDB" id="B9TD30"/>
<protein>
    <submittedName>
        <fullName evidence="2">Uncharacterized protein</fullName>
    </submittedName>
</protein>
<dbReference type="Proteomes" id="UP000008311">
    <property type="component" value="Unassembled WGS sequence"/>
</dbReference>
<feature type="non-terminal residue" evidence="2">
    <location>
        <position position="1"/>
    </location>
</feature>
<feature type="compositionally biased region" description="Basic residues" evidence="1">
    <location>
        <begin position="348"/>
        <end position="357"/>
    </location>
</feature>
<evidence type="ECO:0000313" key="3">
    <source>
        <dbReference type="Proteomes" id="UP000008311"/>
    </source>
</evidence>
<keyword evidence="3" id="KW-1185">Reference proteome</keyword>
<name>B9TD30_RICCO</name>
<evidence type="ECO:0000313" key="2">
    <source>
        <dbReference type="EMBL" id="EEF26235.1"/>
    </source>
</evidence>
<feature type="region of interest" description="Disordered" evidence="1">
    <location>
        <begin position="344"/>
        <end position="372"/>
    </location>
</feature>
<organism evidence="2 3">
    <name type="scientific">Ricinus communis</name>
    <name type="common">Castor bean</name>
    <dbReference type="NCBI Taxonomy" id="3988"/>
    <lineage>
        <taxon>Eukaryota</taxon>
        <taxon>Viridiplantae</taxon>
        <taxon>Streptophyta</taxon>
        <taxon>Embryophyta</taxon>
        <taxon>Tracheophyta</taxon>
        <taxon>Spermatophyta</taxon>
        <taxon>Magnoliopsida</taxon>
        <taxon>eudicotyledons</taxon>
        <taxon>Gunneridae</taxon>
        <taxon>Pentapetalae</taxon>
        <taxon>rosids</taxon>
        <taxon>fabids</taxon>
        <taxon>Malpighiales</taxon>
        <taxon>Euphorbiaceae</taxon>
        <taxon>Acalyphoideae</taxon>
        <taxon>Acalypheae</taxon>
        <taxon>Ricinus</taxon>
    </lineage>
</organism>
<sequence>RNRAAIHIDLVVRALQLFHPRHRHGRERFVDFDEVDVVDRQAGFFQRLARRGNRRGQHHDRVVANHGELVDARTRLQVVTLQRGFRNDQRGAGGVADLARHGGRQAAAGCQRIEGRHFFERGFAHGFVHLEIADRHDFAVETAGVDGGAGAVVRDEGEFFHRLAAEAVFLGDQLRRAKLRGAGGAEARHEAFRFRHGVGEAEFLAAARRGAHRNRAHVLHAAGDDDIHHARHHGLRREMHCLLRRTALAIEADRRHVHRQPGRQPRRARHVAGLRADRVDHAEDHVFVVLGRNCVALHQCRQHVRAEISRMDVGERPLALAGRGSEDVDDIGFIGHVVSPTESLSGQRRMRCLRRGPRGPNPSKRIRTPDKE</sequence>
<gene>
    <name evidence="2" type="ORF">RCOM_1819060</name>
</gene>
<accession>B9TD30</accession>